<proteinExistence type="predicted"/>
<accession>A0A381ZZI9</accession>
<feature type="non-terminal residue" evidence="1">
    <location>
        <position position="39"/>
    </location>
</feature>
<sequence>MATIVVVGVLFFEEPGDRFASFWILFAIVETDEMAEGGG</sequence>
<name>A0A381ZZI9_9ZZZZ</name>
<dbReference type="EMBL" id="UINC01023162">
    <property type="protein sequence ID" value="SVA94272.1"/>
    <property type="molecule type" value="Genomic_DNA"/>
</dbReference>
<organism evidence="1">
    <name type="scientific">marine metagenome</name>
    <dbReference type="NCBI Taxonomy" id="408172"/>
    <lineage>
        <taxon>unclassified sequences</taxon>
        <taxon>metagenomes</taxon>
        <taxon>ecological metagenomes</taxon>
    </lineage>
</organism>
<dbReference type="AlphaFoldDB" id="A0A381ZZI9"/>
<reference evidence="1" key="1">
    <citation type="submission" date="2018-05" db="EMBL/GenBank/DDBJ databases">
        <authorList>
            <person name="Lanie J.A."/>
            <person name="Ng W.-L."/>
            <person name="Kazmierczak K.M."/>
            <person name="Andrzejewski T.M."/>
            <person name="Davidsen T.M."/>
            <person name="Wayne K.J."/>
            <person name="Tettelin H."/>
            <person name="Glass J.I."/>
            <person name="Rusch D."/>
            <person name="Podicherti R."/>
            <person name="Tsui H.-C.T."/>
            <person name="Winkler M.E."/>
        </authorList>
    </citation>
    <scope>NUCLEOTIDE SEQUENCE</scope>
</reference>
<evidence type="ECO:0000313" key="1">
    <source>
        <dbReference type="EMBL" id="SVA94272.1"/>
    </source>
</evidence>
<protein>
    <submittedName>
        <fullName evidence="1">Uncharacterized protein</fullName>
    </submittedName>
</protein>
<gene>
    <name evidence="1" type="ORF">METZ01_LOCUS147126</name>
</gene>